<sequence>PVSSCSSYSNNITINTTLLDHSIFSNLALSHHHPFISFLILPATIAATVLWTYRRPHESSRKRELLFRCKGADNLKVEPANGFLEDYSN</sequence>
<gene>
    <name evidence="2" type="ORF">Tsubulata_011151</name>
</gene>
<dbReference type="EMBL" id="JAKUCV010003956">
    <property type="protein sequence ID" value="KAJ4837053.1"/>
    <property type="molecule type" value="Genomic_DNA"/>
</dbReference>
<keyword evidence="3" id="KW-1185">Reference proteome</keyword>
<evidence type="ECO:0000256" key="1">
    <source>
        <dbReference type="SAM" id="Phobius"/>
    </source>
</evidence>
<reference evidence="2" key="1">
    <citation type="submission" date="2022-02" db="EMBL/GenBank/DDBJ databases">
        <authorList>
            <person name="Henning P.M."/>
            <person name="McCubbin A.G."/>
            <person name="Shore J.S."/>
        </authorList>
    </citation>
    <scope>NUCLEOTIDE SEQUENCE</scope>
    <source>
        <strain evidence="2">F60SS</strain>
        <tissue evidence="2">Leaves</tissue>
    </source>
</reference>
<keyword evidence="1" id="KW-0472">Membrane</keyword>
<protein>
    <submittedName>
        <fullName evidence="2">Uncharacterized protein</fullName>
    </submittedName>
</protein>
<reference evidence="2" key="2">
    <citation type="journal article" date="2023" name="Plants (Basel)">
        <title>Annotation of the Turnera subulata (Passifloraceae) Draft Genome Reveals the S-Locus Evolved after the Divergence of Turneroideae from Passifloroideae in a Stepwise Manner.</title>
        <authorList>
            <person name="Henning P.M."/>
            <person name="Roalson E.H."/>
            <person name="Mir W."/>
            <person name="McCubbin A.G."/>
            <person name="Shore J.S."/>
        </authorList>
    </citation>
    <scope>NUCLEOTIDE SEQUENCE</scope>
    <source>
        <strain evidence="2">F60SS</strain>
    </source>
</reference>
<accession>A0A9Q0FT41</accession>
<dbReference type="Proteomes" id="UP001141552">
    <property type="component" value="Unassembled WGS sequence"/>
</dbReference>
<name>A0A9Q0FT41_9ROSI</name>
<proteinExistence type="predicted"/>
<keyword evidence="1" id="KW-0812">Transmembrane</keyword>
<organism evidence="2 3">
    <name type="scientific">Turnera subulata</name>
    <dbReference type="NCBI Taxonomy" id="218843"/>
    <lineage>
        <taxon>Eukaryota</taxon>
        <taxon>Viridiplantae</taxon>
        <taxon>Streptophyta</taxon>
        <taxon>Embryophyta</taxon>
        <taxon>Tracheophyta</taxon>
        <taxon>Spermatophyta</taxon>
        <taxon>Magnoliopsida</taxon>
        <taxon>eudicotyledons</taxon>
        <taxon>Gunneridae</taxon>
        <taxon>Pentapetalae</taxon>
        <taxon>rosids</taxon>
        <taxon>fabids</taxon>
        <taxon>Malpighiales</taxon>
        <taxon>Passifloraceae</taxon>
        <taxon>Turnera</taxon>
    </lineage>
</organism>
<evidence type="ECO:0000313" key="3">
    <source>
        <dbReference type="Proteomes" id="UP001141552"/>
    </source>
</evidence>
<evidence type="ECO:0000313" key="2">
    <source>
        <dbReference type="EMBL" id="KAJ4837053.1"/>
    </source>
</evidence>
<feature type="non-terminal residue" evidence="2">
    <location>
        <position position="89"/>
    </location>
</feature>
<comment type="caution">
    <text evidence="2">The sequence shown here is derived from an EMBL/GenBank/DDBJ whole genome shotgun (WGS) entry which is preliminary data.</text>
</comment>
<keyword evidence="1" id="KW-1133">Transmembrane helix</keyword>
<feature type="transmembrane region" description="Helical" evidence="1">
    <location>
        <begin position="35"/>
        <end position="53"/>
    </location>
</feature>
<dbReference type="AlphaFoldDB" id="A0A9Q0FT41"/>